<protein>
    <submittedName>
        <fullName evidence="2">Uncharacterized protein</fullName>
    </submittedName>
</protein>
<evidence type="ECO:0000256" key="1">
    <source>
        <dbReference type="SAM" id="Phobius"/>
    </source>
</evidence>
<reference evidence="2" key="1">
    <citation type="journal article" date="2015" name="Nature">
        <title>Complex archaea that bridge the gap between prokaryotes and eukaryotes.</title>
        <authorList>
            <person name="Spang A."/>
            <person name="Saw J.H."/>
            <person name="Jorgensen S.L."/>
            <person name="Zaremba-Niedzwiedzka K."/>
            <person name="Martijn J."/>
            <person name="Lind A.E."/>
            <person name="van Eijk R."/>
            <person name="Schleper C."/>
            <person name="Guy L."/>
            <person name="Ettema T.J."/>
        </authorList>
    </citation>
    <scope>NUCLEOTIDE SEQUENCE</scope>
</reference>
<keyword evidence="1" id="KW-1133">Transmembrane helix</keyword>
<gene>
    <name evidence="2" type="ORF">LCGC14_1924480</name>
</gene>
<feature type="transmembrane region" description="Helical" evidence="1">
    <location>
        <begin position="76"/>
        <end position="98"/>
    </location>
</feature>
<proteinExistence type="predicted"/>
<keyword evidence="1" id="KW-0812">Transmembrane</keyword>
<accession>A0A0F9GD75</accession>
<organism evidence="2">
    <name type="scientific">marine sediment metagenome</name>
    <dbReference type="NCBI Taxonomy" id="412755"/>
    <lineage>
        <taxon>unclassified sequences</taxon>
        <taxon>metagenomes</taxon>
        <taxon>ecological metagenomes</taxon>
    </lineage>
</organism>
<feature type="transmembrane region" description="Helical" evidence="1">
    <location>
        <begin position="15"/>
        <end position="35"/>
    </location>
</feature>
<comment type="caution">
    <text evidence="2">The sequence shown here is derived from an EMBL/GenBank/DDBJ whole genome shotgun (WGS) entry which is preliminary data.</text>
</comment>
<name>A0A0F9GD75_9ZZZZ</name>
<feature type="transmembrane region" description="Helical" evidence="1">
    <location>
        <begin position="110"/>
        <end position="129"/>
    </location>
</feature>
<feature type="transmembrane region" description="Helical" evidence="1">
    <location>
        <begin position="41"/>
        <end position="69"/>
    </location>
</feature>
<keyword evidence="1" id="KW-0472">Membrane</keyword>
<dbReference type="EMBL" id="LAZR01020557">
    <property type="protein sequence ID" value="KKL88461.1"/>
    <property type="molecule type" value="Genomic_DNA"/>
</dbReference>
<sequence length="137" mass="15518">MIQIESIKVQKRRGLILIIIGLIFLIFTTIWGLIWSLQLGIYVLAMGYPIIYFEVFGILILLLGIYTFLSSPRNKGLLLLIIGLTLSIVGIYYTLNILLNLEIFRTEPQIIAYVSFPVIIGVILILVGIKRVIVKLN</sequence>
<evidence type="ECO:0000313" key="2">
    <source>
        <dbReference type="EMBL" id="KKL88461.1"/>
    </source>
</evidence>
<dbReference type="AlphaFoldDB" id="A0A0F9GD75"/>